<dbReference type="AlphaFoldDB" id="A0A8D2KTD6"/>
<dbReference type="FunFam" id="3.40.50.300:FF:000433">
    <property type="entry name" value="Estrogen sulfotransferase"/>
    <property type="match status" value="1"/>
</dbReference>
<feature type="domain" description="Sulfotransferase" evidence="6">
    <location>
        <begin position="39"/>
        <end position="288"/>
    </location>
</feature>
<dbReference type="PANTHER" id="PTHR11783">
    <property type="entry name" value="SULFOTRANSFERASE SULT"/>
    <property type="match status" value="1"/>
</dbReference>
<dbReference type="Ensembl" id="ENSVKKT00000005943.1">
    <property type="protein sequence ID" value="ENSVKKP00000005784.1"/>
    <property type="gene ID" value="ENSVKKG00000004228.1"/>
</dbReference>
<keyword evidence="4 5" id="KW-0808">Transferase</keyword>
<dbReference type="RefSeq" id="XP_044303982.1">
    <property type="nucleotide sequence ID" value="XM_044448047.1"/>
</dbReference>
<reference evidence="7" key="1">
    <citation type="submission" date="2025-08" db="UniProtKB">
        <authorList>
            <consortium name="Ensembl"/>
        </authorList>
    </citation>
    <scope>IDENTIFICATION</scope>
</reference>
<evidence type="ECO:0000256" key="3">
    <source>
        <dbReference type="ARBA" id="ARBA00022490"/>
    </source>
</evidence>
<dbReference type="Proteomes" id="UP000694545">
    <property type="component" value="Unplaced"/>
</dbReference>
<dbReference type="KEGG" id="vko:123032272"/>
<dbReference type="InterPro" id="IPR027417">
    <property type="entry name" value="P-loop_NTPase"/>
</dbReference>
<name>A0A8D2KTD6_VARKO</name>
<evidence type="ECO:0000313" key="7">
    <source>
        <dbReference type="Ensembl" id="ENSVKKP00000005784.1"/>
    </source>
</evidence>
<gene>
    <name evidence="7" type="primary">LOC123032272</name>
</gene>
<proteinExistence type="inferred from homology"/>
<dbReference type="Gene3D" id="3.40.50.300">
    <property type="entry name" value="P-loop containing nucleotide triphosphate hydrolases"/>
    <property type="match status" value="1"/>
</dbReference>
<reference evidence="7" key="2">
    <citation type="submission" date="2025-09" db="UniProtKB">
        <authorList>
            <consortium name="Ensembl"/>
        </authorList>
    </citation>
    <scope>IDENTIFICATION</scope>
</reference>
<dbReference type="GO" id="GO:0008146">
    <property type="term" value="F:sulfotransferase activity"/>
    <property type="evidence" value="ECO:0007669"/>
    <property type="project" value="InterPro"/>
</dbReference>
<evidence type="ECO:0000259" key="6">
    <source>
        <dbReference type="Pfam" id="PF00685"/>
    </source>
</evidence>
<evidence type="ECO:0000256" key="2">
    <source>
        <dbReference type="ARBA" id="ARBA00005771"/>
    </source>
</evidence>
<evidence type="ECO:0000256" key="5">
    <source>
        <dbReference type="RuleBase" id="RU361155"/>
    </source>
</evidence>
<comment type="subcellular location">
    <subcellularLocation>
        <location evidence="1">Cytoplasm</location>
    </subcellularLocation>
</comment>
<sequence length="296" mass="34878">MMKPEGEKERPPLISIKGVPMIQYFAEVMDQVDLFEAHPDDLLISTYPKSGTTWISEVIDMLYKGGDEKKCNVAPIYMRVPFLEFAVPGIPTGIELLQKSPRPCLIKTHLPIQLLPKTFWGKNCKMIYVARNAKDVAVSYYYFYQMAKVHPEPGTWNEFLEKFMAGDVSFGSWYDHVKGWWDKKKEQRILYLFYEDLKENSPREIRKVMEFLEMPPDERLVEKIAHHTSFKEMRQNEMANYRSIPKEIMDHTVSPFMRKGITGDWKNLFTVAQNERFDAHYKRQMEGSTLHFRTEL</sequence>
<dbReference type="SUPFAM" id="SSF52540">
    <property type="entry name" value="P-loop containing nucleoside triphosphate hydrolases"/>
    <property type="match status" value="1"/>
</dbReference>
<dbReference type="InterPro" id="IPR000863">
    <property type="entry name" value="Sulfotransferase_dom"/>
</dbReference>
<evidence type="ECO:0000256" key="4">
    <source>
        <dbReference type="ARBA" id="ARBA00022679"/>
    </source>
</evidence>
<organism evidence="7 8">
    <name type="scientific">Varanus komodoensis</name>
    <name type="common">Komodo dragon</name>
    <dbReference type="NCBI Taxonomy" id="61221"/>
    <lineage>
        <taxon>Eukaryota</taxon>
        <taxon>Metazoa</taxon>
        <taxon>Chordata</taxon>
        <taxon>Craniata</taxon>
        <taxon>Vertebrata</taxon>
        <taxon>Euteleostomi</taxon>
        <taxon>Lepidosauria</taxon>
        <taxon>Squamata</taxon>
        <taxon>Bifurcata</taxon>
        <taxon>Unidentata</taxon>
        <taxon>Episquamata</taxon>
        <taxon>Toxicofera</taxon>
        <taxon>Anguimorpha</taxon>
        <taxon>Paleoanguimorpha</taxon>
        <taxon>Varanoidea</taxon>
        <taxon>Varanidae</taxon>
        <taxon>Varanus</taxon>
    </lineage>
</organism>
<dbReference type="EC" id="2.8.2.-" evidence="5"/>
<comment type="similarity">
    <text evidence="2 5">Belongs to the sulfotransferase 1 family.</text>
</comment>
<dbReference type="GeneID" id="123032272"/>
<evidence type="ECO:0000256" key="1">
    <source>
        <dbReference type="ARBA" id="ARBA00004496"/>
    </source>
</evidence>
<keyword evidence="3" id="KW-0963">Cytoplasm</keyword>
<protein>
    <recommendedName>
        <fullName evidence="5">Sulfotransferase</fullName>
        <ecNumber evidence="5">2.8.2.-</ecNumber>
    </recommendedName>
</protein>
<evidence type="ECO:0000313" key="8">
    <source>
        <dbReference type="Proteomes" id="UP000694545"/>
    </source>
</evidence>
<keyword evidence="8" id="KW-1185">Reference proteome</keyword>
<accession>A0A8D2KTD6</accession>
<dbReference type="RefSeq" id="XP_044303983.1">
    <property type="nucleotide sequence ID" value="XM_044448048.1"/>
</dbReference>
<dbReference type="OMA" id="YNFYNMA"/>
<dbReference type="Pfam" id="PF00685">
    <property type="entry name" value="Sulfotransfer_1"/>
    <property type="match status" value="1"/>
</dbReference>
<dbReference type="GO" id="GO:0005737">
    <property type="term" value="C:cytoplasm"/>
    <property type="evidence" value="ECO:0007669"/>
    <property type="project" value="UniProtKB-SubCell"/>
</dbReference>
<dbReference type="OrthoDB" id="205623at2759"/>